<gene>
    <name evidence="2" type="ORF">HLY00_4203</name>
</gene>
<dbReference type="Pfam" id="PF03372">
    <property type="entry name" value="Exo_endo_phos"/>
    <property type="match status" value="1"/>
</dbReference>
<dbReference type="InterPro" id="IPR038772">
    <property type="entry name" value="Sph/SMPD2-like"/>
</dbReference>
<dbReference type="AlphaFoldDB" id="A0A850PQB9"/>
<dbReference type="SUPFAM" id="SSF56219">
    <property type="entry name" value="DNase I-like"/>
    <property type="match status" value="1"/>
</dbReference>
<sequence>MGPLRVMTFNVQMLPWVADALHSTTNDAPERADRVARALFALPVVDQPDVIAFNEVFDEDGRDRLRLRLSGRWPHIVDKIHDGGVLEDSGLMLFSRRPLLTLPDGGNFHERFFTESAGDDTMAAKGVGVIQVDSPDGVDLPTTIAFTHMQASYLSEDEHRDVRRSQLDTMYTAVKEVIGSSPELWERVIVLGDLNIRGDSEALTDEWAEIFDLASTELTRLTHDGWRTGMHPPNDQQDHDLGRTNLNWESGQGQRLDYMLFGNENERGLVAHHMYSRIRNASDHFSLEAVVQRRSDHCRPADAIDLHQWVTAAGGSPGRPSTLHHLPLEFDFPGTLQWLYVDTPGTFTLWSAADVETRAYTRSDLSRPLAQLRTVSKNDLESGLQAPFREATVNPVGTTHVAAEPFYIVARSRRNRVGNRDLLVLEHHGESPATAIALAPHTPTETGFPVGRKLGDNDECWFIAALPETFAGDPREEAFSVYNPDRIRCSLSVRDLADEELMATSGTGQYVNLTHSTSGGYQVYLVMRRNNIQYAGFTLAWKTPISYLMLDRPLGLFIRNESGADWPGADEVHLDVWLDSRPVFNGYWDDADTGETWGGLASSIEQLVRAQMPGIGDRVPFSTSINLSYLEEDFTAAGWLTASVAALSPAERDTVDRQVTLPVPDAISDGTYTFYCSVTRLG</sequence>
<evidence type="ECO:0000259" key="1">
    <source>
        <dbReference type="Pfam" id="PF03372"/>
    </source>
</evidence>
<proteinExistence type="predicted"/>
<accession>A0A850PQB9</accession>
<dbReference type="GO" id="GO:0004767">
    <property type="term" value="F:sphingomyelin phosphodiesterase activity"/>
    <property type="evidence" value="ECO:0007669"/>
    <property type="project" value="InterPro"/>
</dbReference>
<comment type="caution">
    <text evidence="2">The sequence shown here is derived from an EMBL/GenBank/DDBJ whole genome shotgun (WGS) entry which is preliminary data.</text>
</comment>
<dbReference type="Gene3D" id="3.60.10.10">
    <property type="entry name" value="Endonuclease/exonuclease/phosphatase"/>
    <property type="match status" value="1"/>
</dbReference>
<evidence type="ECO:0000313" key="3">
    <source>
        <dbReference type="Proteomes" id="UP000570517"/>
    </source>
</evidence>
<dbReference type="EMBL" id="JABFYL010000045">
    <property type="protein sequence ID" value="NVN52499.1"/>
    <property type="molecule type" value="Genomic_DNA"/>
</dbReference>
<reference evidence="2 3" key="1">
    <citation type="submission" date="2020-05" db="EMBL/GenBank/DDBJ databases">
        <title>Draft genome sequence of Mycobacterium hippocampi DL, isolated from European seabass, Dicentrarchus labrax, reared in fish farms.</title>
        <authorList>
            <person name="Stathopoulou P."/>
            <person name="Asimakis E."/>
            <person name="Tzokas K."/>
            <person name="Batargias C."/>
            <person name="Tsiamis G."/>
        </authorList>
    </citation>
    <scope>NUCLEOTIDE SEQUENCE [LARGE SCALE GENOMIC DNA]</scope>
    <source>
        <strain evidence="2 3">DL</strain>
    </source>
</reference>
<feature type="domain" description="Endonuclease/exonuclease/phosphatase" evidence="1">
    <location>
        <begin position="7"/>
        <end position="284"/>
    </location>
</feature>
<protein>
    <recommendedName>
        <fullName evidence="1">Endonuclease/exonuclease/phosphatase domain-containing protein</fullName>
    </recommendedName>
</protein>
<dbReference type="PANTHER" id="PTHR16320:SF23">
    <property type="entry name" value="SPHINGOMYELINASE C 1"/>
    <property type="match status" value="1"/>
</dbReference>
<dbReference type="RefSeq" id="WP_178360765.1">
    <property type="nucleotide sequence ID" value="NZ_JABFYL010000045.1"/>
</dbReference>
<keyword evidence="3" id="KW-1185">Reference proteome</keyword>
<organism evidence="2 3">
    <name type="scientific">Mycolicibacterium hippocampi</name>
    <dbReference type="NCBI Taxonomy" id="659824"/>
    <lineage>
        <taxon>Bacteria</taxon>
        <taxon>Bacillati</taxon>
        <taxon>Actinomycetota</taxon>
        <taxon>Actinomycetes</taxon>
        <taxon>Mycobacteriales</taxon>
        <taxon>Mycobacteriaceae</taxon>
        <taxon>Mycolicibacterium</taxon>
    </lineage>
</organism>
<dbReference type="PANTHER" id="PTHR16320">
    <property type="entry name" value="SPHINGOMYELINASE FAMILY MEMBER"/>
    <property type="match status" value="1"/>
</dbReference>
<dbReference type="InterPro" id="IPR005135">
    <property type="entry name" value="Endo/exonuclease/phosphatase"/>
</dbReference>
<name>A0A850PQB9_9MYCO</name>
<dbReference type="Proteomes" id="UP000570517">
    <property type="component" value="Unassembled WGS sequence"/>
</dbReference>
<evidence type="ECO:0000313" key="2">
    <source>
        <dbReference type="EMBL" id="NVN52499.1"/>
    </source>
</evidence>
<dbReference type="InterPro" id="IPR036691">
    <property type="entry name" value="Endo/exonu/phosph_ase_sf"/>
</dbReference>